<feature type="compositionally biased region" description="Acidic residues" evidence="1">
    <location>
        <begin position="117"/>
        <end position="127"/>
    </location>
</feature>
<dbReference type="RefSeq" id="XP_018127924.1">
    <property type="nucleotide sequence ID" value="XM_018276395.1"/>
</dbReference>
<name>A0A1B8GED7_9PEZI</name>
<evidence type="ECO:0000256" key="1">
    <source>
        <dbReference type="SAM" id="MobiDB-lite"/>
    </source>
</evidence>
<feature type="compositionally biased region" description="Polar residues" evidence="1">
    <location>
        <begin position="676"/>
        <end position="685"/>
    </location>
</feature>
<feature type="compositionally biased region" description="Basic residues" evidence="1">
    <location>
        <begin position="35"/>
        <end position="47"/>
    </location>
</feature>
<reference evidence="3" key="2">
    <citation type="journal article" date="2018" name="Nat. Commun.">
        <title>Extreme sensitivity to ultraviolet light in the fungal pathogen causing white-nose syndrome of bats.</title>
        <authorList>
            <person name="Palmer J.M."/>
            <person name="Drees K.P."/>
            <person name="Foster J.T."/>
            <person name="Lindner D.L."/>
        </authorList>
    </citation>
    <scope>NUCLEOTIDE SEQUENCE [LARGE SCALE GENOMIC DNA]</scope>
    <source>
        <strain evidence="3">UAMH 10579</strain>
    </source>
</reference>
<feature type="region of interest" description="Disordered" evidence="1">
    <location>
        <begin position="346"/>
        <end position="377"/>
    </location>
</feature>
<feature type="region of interest" description="Disordered" evidence="1">
    <location>
        <begin position="101"/>
        <end position="188"/>
    </location>
</feature>
<feature type="compositionally biased region" description="Polar residues" evidence="1">
    <location>
        <begin position="458"/>
        <end position="476"/>
    </location>
</feature>
<dbReference type="OrthoDB" id="3437384at2759"/>
<organism evidence="2 3">
    <name type="scientific">Pseudogymnoascus verrucosus</name>
    <dbReference type="NCBI Taxonomy" id="342668"/>
    <lineage>
        <taxon>Eukaryota</taxon>
        <taxon>Fungi</taxon>
        <taxon>Dikarya</taxon>
        <taxon>Ascomycota</taxon>
        <taxon>Pezizomycotina</taxon>
        <taxon>Leotiomycetes</taxon>
        <taxon>Thelebolales</taxon>
        <taxon>Thelebolaceae</taxon>
        <taxon>Pseudogymnoascus</taxon>
    </lineage>
</organism>
<feature type="region of interest" description="Disordered" evidence="1">
    <location>
        <begin position="210"/>
        <end position="267"/>
    </location>
</feature>
<feature type="compositionally biased region" description="Polar residues" evidence="1">
    <location>
        <begin position="252"/>
        <end position="261"/>
    </location>
</feature>
<sequence>MVSWSSRFSKSEDAAELHAIFKGDNLDDGDDSNLKKRRAGGSKLQKRFSRDLTLTNQRSPTSTVAISEEEVARREEVKRIRAKRLQEELGDIRVYDEDATPLCASPFGQTSKGAANDSDDTSQDDSVNDIINAYSSHRVDPGDNQPLPSRKMAVDTPNRSDSALEDPETPLPPVLNPQNTPNIGDTSIGRTSWRLSFTSPQRARCLRALSLSNPEDQSTNNANLTVPTSEHPPSPGKKKRWLNSGYRRSLEAQHSSATSGELTAGPHIPEKASAIPLHEMQISQRLASAGTYIPQQQSSEYKDITLDGEPVSPEDGFREINTRRSRYFCNISGSAFSESKVPRTWGQVLGDGTSSSHKPDDEDSPGQTYKSSPGPQLSLTIMQGQNIVPSYLQVPRIVITKPDEEIDEINPVIRRHQQHSGEGYSSRESKSRMRYPLPSTSPKADVNEYMENPVCSGAPNSPVMNKRQPSTPLTSKFSEDFDEPGSKSSFRSSVLSAMRLSGLGRLTGSFDSEDPFDSVTTDRQSGHNKARPAKNGTPVRTASRKESVSLDRAKSYSMESTEIMWTKAFRQSIDGNSCGAESGVRQSSPTGKRSKLDGKTNNKHTKRNEQTLTDETDRSRRSSRSNRSSVVIPPESWANFPSHRRESRRGSTEHDDVVARSDFAIRELLDGLHGDASTTKNPQQNHQEESLRQRLPGRLTAKVRTSFDRFLTKQNKASTDTAYGLHSSSSADKELGDLKADILSRSPRRGATQKYQRPETSKPIYQGIPDAPNIPRRGSMDDLRGRKETSDDLFRPEARAKINRAKRREKYKTWSGREKSHMADVMALRQSTVDFMKQAQVMEGVERERALRAADEVLERSVVR</sequence>
<accession>A0A1B8GED7</accession>
<feature type="compositionally biased region" description="Polar residues" evidence="1">
    <location>
        <begin position="176"/>
        <end position="188"/>
    </location>
</feature>
<dbReference type="EMBL" id="KV460246">
    <property type="protein sequence ID" value="OBT94191.1"/>
    <property type="molecule type" value="Genomic_DNA"/>
</dbReference>
<keyword evidence="3" id="KW-1185">Reference proteome</keyword>
<feature type="compositionally biased region" description="Polar residues" evidence="1">
    <location>
        <begin position="210"/>
        <end position="228"/>
    </location>
</feature>
<reference evidence="2 3" key="1">
    <citation type="submission" date="2016-03" db="EMBL/GenBank/DDBJ databases">
        <title>Comparative genomics of Pseudogymnoascus destructans, the fungus causing white-nose syndrome of bats.</title>
        <authorList>
            <person name="Palmer J.M."/>
            <person name="Drees K.P."/>
            <person name="Foster J.T."/>
            <person name="Lindner D.L."/>
        </authorList>
    </citation>
    <scope>NUCLEOTIDE SEQUENCE [LARGE SCALE GENOMIC DNA]</scope>
    <source>
        <strain evidence="2 3">UAMH 10579</strain>
    </source>
</reference>
<dbReference type="AlphaFoldDB" id="A0A1B8GED7"/>
<feature type="compositionally biased region" description="Polar residues" evidence="1">
    <location>
        <begin position="365"/>
        <end position="377"/>
    </location>
</feature>
<dbReference type="STRING" id="342668.A0A1B8GED7"/>
<feature type="region of interest" description="Disordered" evidence="1">
    <location>
        <begin position="23"/>
        <end position="51"/>
    </location>
</feature>
<feature type="region of interest" description="Disordered" evidence="1">
    <location>
        <begin position="506"/>
        <end position="556"/>
    </location>
</feature>
<feature type="region of interest" description="Disordered" evidence="1">
    <location>
        <begin position="673"/>
        <end position="697"/>
    </location>
</feature>
<feature type="region of interest" description="Disordered" evidence="1">
    <location>
        <begin position="415"/>
        <end position="490"/>
    </location>
</feature>
<gene>
    <name evidence="2" type="ORF">VE01_06958</name>
</gene>
<evidence type="ECO:0000313" key="3">
    <source>
        <dbReference type="Proteomes" id="UP000091956"/>
    </source>
</evidence>
<feature type="compositionally biased region" description="Basic and acidic residues" evidence="1">
    <location>
        <begin position="648"/>
        <end position="658"/>
    </location>
</feature>
<feature type="region of interest" description="Disordered" evidence="1">
    <location>
        <begin position="577"/>
        <end position="658"/>
    </location>
</feature>
<evidence type="ECO:0000313" key="2">
    <source>
        <dbReference type="EMBL" id="OBT94191.1"/>
    </source>
</evidence>
<feature type="region of interest" description="Disordered" evidence="1">
    <location>
        <begin position="742"/>
        <end position="790"/>
    </location>
</feature>
<protein>
    <submittedName>
        <fullName evidence="2">Uncharacterized protein</fullName>
    </submittedName>
</protein>
<dbReference type="GeneID" id="28840344"/>
<feature type="compositionally biased region" description="Basic and acidic residues" evidence="1">
    <location>
        <begin position="543"/>
        <end position="554"/>
    </location>
</feature>
<dbReference type="Proteomes" id="UP000091956">
    <property type="component" value="Unassembled WGS sequence"/>
</dbReference>
<proteinExistence type="predicted"/>
<feature type="compositionally biased region" description="Basic and acidic residues" evidence="1">
    <location>
        <begin position="778"/>
        <end position="790"/>
    </location>
</feature>